<dbReference type="HOGENOM" id="CLU_1322864_0_0_1"/>
<name>D8RG74_SELML</name>
<accession>D8RG74</accession>
<organism evidence="3">
    <name type="scientific">Selaginella moellendorffii</name>
    <name type="common">Spikemoss</name>
    <dbReference type="NCBI Taxonomy" id="88036"/>
    <lineage>
        <taxon>Eukaryota</taxon>
        <taxon>Viridiplantae</taxon>
        <taxon>Streptophyta</taxon>
        <taxon>Embryophyta</taxon>
        <taxon>Tracheophyta</taxon>
        <taxon>Lycopodiopsida</taxon>
        <taxon>Selaginellales</taxon>
        <taxon>Selaginellaceae</taxon>
        <taxon>Selaginella</taxon>
    </lineage>
</organism>
<evidence type="ECO:0000256" key="1">
    <source>
        <dbReference type="SAM" id="MobiDB-lite"/>
    </source>
</evidence>
<dbReference type="Gramene" id="EFJ28992">
    <property type="protein sequence ID" value="EFJ28992"/>
    <property type="gene ID" value="SELMODRAFT_410891"/>
</dbReference>
<keyword evidence="3" id="KW-1185">Reference proteome</keyword>
<sequence length="208" mass="23159">MEHLNESRCAGGLSSEGASRSSRLSPEAIARKELWLLKSCVAKNKQATATTLAKNTESVPSCACRIFERSHPSNSGMGQGTLLSLIHATCVALHRVYHGEFHRIKDEAISAMFTKFSKDTTAVFMSNRCSLLNEGELYEETMCATCLHGSRMTSCIYALHGEDADRGNVSSGYITHDCMAARKRFEAPRSPGREARQYLHLQRRLQEW</sequence>
<gene>
    <name evidence="2" type="ORF">SELMODRAFT_410891</name>
</gene>
<reference evidence="2 3" key="1">
    <citation type="journal article" date="2011" name="Science">
        <title>The Selaginella genome identifies genetic changes associated with the evolution of vascular plants.</title>
        <authorList>
            <person name="Banks J.A."/>
            <person name="Nishiyama T."/>
            <person name="Hasebe M."/>
            <person name="Bowman J.L."/>
            <person name="Gribskov M."/>
            <person name="dePamphilis C."/>
            <person name="Albert V.A."/>
            <person name="Aono N."/>
            <person name="Aoyama T."/>
            <person name="Ambrose B.A."/>
            <person name="Ashton N.W."/>
            <person name="Axtell M.J."/>
            <person name="Barker E."/>
            <person name="Barker M.S."/>
            <person name="Bennetzen J.L."/>
            <person name="Bonawitz N.D."/>
            <person name="Chapple C."/>
            <person name="Cheng C."/>
            <person name="Correa L.G."/>
            <person name="Dacre M."/>
            <person name="DeBarry J."/>
            <person name="Dreyer I."/>
            <person name="Elias M."/>
            <person name="Engstrom E.M."/>
            <person name="Estelle M."/>
            <person name="Feng L."/>
            <person name="Finet C."/>
            <person name="Floyd S.K."/>
            <person name="Frommer W.B."/>
            <person name="Fujita T."/>
            <person name="Gramzow L."/>
            <person name="Gutensohn M."/>
            <person name="Harholt J."/>
            <person name="Hattori M."/>
            <person name="Heyl A."/>
            <person name="Hirai T."/>
            <person name="Hiwatashi Y."/>
            <person name="Ishikawa M."/>
            <person name="Iwata M."/>
            <person name="Karol K.G."/>
            <person name="Koehler B."/>
            <person name="Kolukisaoglu U."/>
            <person name="Kubo M."/>
            <person name="Kurata T."/>
            <person name="Lalonde S."/>
            <person name="Li K."/>
            <person name="Li Y."/>
            <person name="Litt A."/>
            <person name="Lyons E."/>
            <person name="Manning G."/>
            <person name="Maruyama T."/>
            <person name="Michael T.P."/>
            <person name="Mikami K."/>
            <person name="Miyazaki S."/>
            <person name="Morinaga S."/>
            <person name="Murata T."/>
            <person name="Mueller-Roeber B."/>
            <person name="Nelson D.R."/>
            <person name="Obara M."/>
            <person name="Oguri Y."/>
            <person name="Olmstead R.G."/>
            <person name="Onodera N."/>
            <person name="Petersen B.L."/>
            <person name="Pils B."/>
            <person name="Prigge M."/>
            <person name="Rensing S.A."/>
            <person name="Riano-Pachon D.M."/>
            <person name="Roberts A.W."/>
            <person name="Sato Y."/>
            <person name="Scheller H.V."/>
            <person name="Schulz B."/>
            <person name="Schulz C."/>
            <person name="Shakirov E.V."/>
            <person name="Shibagaki N."/>
            <person name="Shinohara N."/>
            <person name="Shippen D.E."/>
            <person name="Soerensen I."/>
            <person name="Sotooka R."/>
            <person name="Sugimoto N."/>
            <person name="Sugita M."/>
            <person name="Sumikawa N."/>
            <person name="Tanurdzic M."/>
            <person name="Theissen G."/>
            <person name="Ulvskov P."/>
            <person name="Wakazuki S."/>
            <person name="Weng J.K."/>
            <person name="Willats W.W."/>
            <person name="Wipf D."/>
            <person name="Wolf P.G."/>
            <person name="Yang L."/>
            <person name="Zimmer A.D."/>
            <person name="Zhu Q."/>
            <person name="Mitros T."/>
            <person name="Hellsten U."/>
            <person name="Loque D."/>
            <person name="Otillar R."/>
            <person name="Salamov A."/>
            <person name="Schmutz J."/>
            <person name="Shapiro H."/>
            <person name="Lindquist E."/>
            <person name="Lucas S."/>
            <person name="Rokhsar D."/>
            <person name="Grigoriev I.V."/>
        </authorList>
    </citation>
    <scope>NUCLEOTIDE SEQUENCE [LARGE SCALE GENOMIC DNA]</scope>
</reference>
<dbReference type="AlphaFoldDB" id="D8RG74"/>
<feature type="compositionally biased region" description="Low complexity" evidence="1">
    <location>
        <begin position="10"/>
        <end position="24"/>
    </location>
</feature>
<dbReference type="Proteomes" id="UP000001514">
    <property type="component" value="Unassembled WGS sequence"/>
</dbReference>
<protein>
    <submittedName>
        <fullName evidence="2">Uncharacterized protein</fullName>
    </submittedName>
</protein>
<dbReference type="InParanoid" id="D8RG74"/>
<evidence type="ECO:0000313" key="2">
    <source>
        <dbReference type="EMBL" id="EFJ28992.1"/>
    </source>
</evidence>
<dbReference type="KEGG" id="smo:SELMODRAFT_410891"/>
<feature type="region of interest" description="Disordered" evidence="1">
    <location>
        <begin position="1"/>
        <end position="24"/>
    </location>
</feature>
<dbReference type="EMBL" id="GL377578">
    <property type="protein sequence ID" value="EFJ28992.1"/>
    <property type="molecule type" value="Genomic_DNA"/>
</dbReference>
<proteinExistence type="predicted"/>
<evidence type="ECO:0000313" key="3">
    <source>
        <dbReference type="Proteomes" id="UP000001514"/>
    </source>
</evidence>